<evidence type="ECO:0000313" key="6">
    <source>
        <dbReference type="Proteomes" id="UP000229784"/>
    </source>
</evidence>
<reference evidence="6" key="1">
    <citation type="submission" date="2017-09" db="EMBL/GenBank/DDBJ databases">
        <title>Depth-based differentiation of microbial function through sediment-hosted aquifers and enrichment of novel symbionts in the deep terrestrial subsurface.</title>
        <authorList>
            <person name="Probst A.J."/>
            <person name="Ladd B."/>
            <person name="Jarett J.K."/>
            <person name="Geller-Mcgrath D.E."/>
            <person name="Sieber C.M.K."/>
            <person name="Emerson J.B."/>
            <person name="Anantharaman K."/>
            <person name="Thomas B.C."/>
            <person name="Malmstrom R."/>
            <person name="Stieglmeier M."/>
            <person name="Klingl A."/>
            <person name="Woyke T."/>
            <person name="Ryan C.M."/>
            <person name="Banfield J.F."/>
        </authorList>
    </citation>
    <scope>NUCLEOTIDE SEQUENCE [LARGE SCALE GENOMIC DNA]</scope>
</reference>
<dbReference type="Pfam" id="PF03477">
    <property type="entry name" value="ATP-cone"/>
    <property type="match status" value="1"/>
</dbReference>
<keyword evidence="2 3" id="KW-0067">ATP-binding</keyword>
<protein>
    <recommendedName>
        <fullName evidence="4">ATP-cone domain-containing protein</fullName>
    </recommendedName>
</protein>
<proteinExistence type="predicted"/>
<sequence length="90" mass="10111">MANFVIKKDGTKEPFDAGKIRRAIAGAAQRTELPEERKNEVVERVLNAALLFAAGKEEMATTEIRGKILGELSDIEPSVAEEWKRREQEK</sequence>
<evidence type="ECO:0000313" key="5">
    <source>
        <dbReference type="EMBL" id="PIU14429.1"/>
    </source>
</evidence>
<organism evidence="5 6">
    <name type="scientific">bacterium (Candidatus Gribaldobacteria) CG08_land_8_20_14_0_20_39_15</name>
    <dbReference type="NCBI Taxonomy" id="2014273"/>
    <lineage>
        <taxon>Bacteria</taxon>
        <taxon>Candidatus Gribaldobacteria</taxon>
    </lineage>
</organism>
<evidence type="ECO:0000259" key="4">
    <source>
        <dbReference type="PROSITE" id="PS51161"/>
    </source>
</evidence>
<dbReference type="EMBL" id="PEXQ01000067">
    <property type="protein sequence ID" value="PIU14429.1"/>
    <property type="molecule type" value="Genomic_DNA"/>
</dbReference>
<evidence type="ECO:0000256" key="1">
    <source>
        <dbReference type="ARBA" id="ARBA00022741"/>
    </source>
</evidence>
<comment type="caution">
    <text evidence="5">The sequence shown here is derived from an EMBL/GenBank/DDBJ whole genome shotgun (WGS) entry which is preliminary data.</text>
</comment>
<keyword evidence="1 3" id="KW-0547">Nucleotide-binding</keyword>
<name>A0A2M6XTW4_9BACT</name>
<evidence type="ECO:0000256" key="2">
    <source>
        <dbReference type="ARBA" id="ARBA00022840"/>
    </source>
</evidence>
<gene>
    <name evidence="5" type="ORF">COT20_02765</name>
</gene>
<dbReference type="GO" id="GO:0005524">
    <property type="term" value="F:ATP binding"/>
    <property type="evidence" value="ECO:0007669"/>
    <property type="project" value="UniProtKB-UniRule"/>
</dbReference>
<dbReference type="Proteomes" id="UP000229784">
    <property type="component" value="Unassembled WGS sequence"/>
</dbReference>
<feature type="domain" description="ATP-cone" evidence="4">
    <location>
        <begin position="3"/>
        <end position="90"/>
    </location>
</feature>
<dbReference type="PROSITE" id="PS51161">
    <property type="entry name" value="ATP_CONE"/>
    <property type="match status" value="1"/>
</dbReference>
<evidence type="ECO:0000256" key="3">
    <source>
        <dbReference type="PROSITE-ProRule" id="PRU00492"/>
    </source>
</evidence>
<dbReference type="AlphaFoldDB" id="A0A2M6XTW4"/>
<dbReference type="InterPro" id="IPR005144">
    <property type="entry name" value="ATP-cone_dom"/>
</dbReference>
<accession>A0A2M6XTW4</accession>